<accession>A0A2U2HGS6</accession>
<dbReference type="EMBL" id="PXWF02000266">
    <property type="protein sequence ID" value="PWF44396.1"/>
    <property type="molecule type" value="Genomic_DNA"/>
</dbReference>
<dbReference type="Proteomes" id="UP000241421">
    <property type="component" value="Unassembled WGS sequence"/>
</dbReference>
<evidence type="ECO:0000313" key="2">
    <source>
        <dbReference type="Proteomes" id="UP000241421"/>
    </source>
</evidence>
<feature type="non-terminal residue" evidence="1">
    <location>
        <position position="1"/>
    </location>
</feature>
<proteinExistence type="predicted"/>
<protein>
    <submittedName>
        <fullName evidence="1">Type VI secretion system tip protein VgrG</fullName>
    </submittedName>
</protein>
<name>A0A2U2HGS6_9BURK</name>
<dbReference type="Pfam" id="PF05954">
    <property type="entry name" value="Phage_GPD"/>
    <property type="match status" value="1"/>
</dbReference>
<keyword evidence="2" id="KW-1185">Reference proteome</keyword>
<dbReference type="SUPFAM" id="SSF69279">
    <property type="entry name" value="Phage tail proteins"/>
    <property type="match status" value="1"/>
</dbReference>
<dbReference type="AlphaFoldDB" id="A0A2U2HGS6"/>
<feature type="non-terminal residue" evidence="1">
    <location>
        <position position="210"/>
    </location>
</feature>
<comment type="caution">
    <text evidence="1">The sequence shown here is derived from an EMBL/GenBank/DDBJ whole genome shotgun (WGS) entry which is preliminary data.</text>
</comment>
<evidence type="ECO:0000313" key="1">
    <source>
        <dbReference type="EMBL" id="PWF44396.1"/>
    </source>
</evidence>
<gene>
    <name evidence="1" type="ORF">C7C56_019285</name>
</gene>
<dbReference type="Gene3D" id="3.55.50.10">
    <property type="entry name" value="Baseplate protein-like domains"/>
    <property type="match status" value="1"/>
</dbReference>
<reference evidence="1 2" key="1">
    <citation type="submission" date="2018-04" db="EMBL/GenBank/DDBJ databases">
        <title>Massilia violaceinigra sp. nov., a novel purple-pigmented bacterium isolated from Tianshan glacier, Xinjiang, China.</title>
        <authorList>
            <person name="Wang H."/>
        </authorList>
    </citation>
    <scope>NUCLEOTIDE SEQUENCE [LARGE SCALE GENOMIC DNA]</scope>
    <source>
        <strain evidence="1 2">B448-2</strain>
    </source>
</reference>
<sequence length="210" mass="23099">RCVTHVSGVETICGGVEYSLLCVSNQAGLPLKQFIANPVELQFVTDTGGLHAVSGIVAGAADGEADGGLATYQLTVRDAFSLLDKTCNTRVFRNLSEVDITEIVLSDWRHSNPVAARAFEFDLRHLKKYPAREFTMQYNESNAAFLRRLWKRCGIAWFVQHGSATKRGSDMTCVHTLVLFDDAMSLKKNAAGAVRFHRDDGTEKRGSITS</sequence>
<organism evidence="1 2">
    <name type="scientific">Massilia glaciei</name>
    <dbReference type="NCBI Taxonomy" id="1524097"/>
    <lineage>
        <taxon>Bacteria</taxon>
        <taxon>Pseudomonadati</taxon>
        <taxon>Pseudomonadota</taxon>
        <taxon>Betaproteobacteria</taxon>
        <taxon>Burkholderiales</taxon>
        <taxon>Oxalobacteraceae</taxon>
        <taxon>Telluria group</taxon>
        <taxon>Massilia</taxon>
    </lineage>
</organism>